<reference evidence="6" key="1">
    <citation type="journal article" date="2021" name="PeerJ">
        <title>Extensive microbial diversity within the chicken gut microbiome revealed by metagenomics and culture.</title>
        <authorList>
            <person name="Gilroy R."/>
            <person name="Ravi A."/>
            <person name="Getino M."/>
            <person name="Pursley I."/>
            <person name="Horton D.L."/>
            <person name="Alikhan N.F."/>
            <person name="Baker D."/>
            <person name="Gharbi K."/>
            <person name="Hall N."/>
            <person name="Watson M."/>
            <person name="Adriaenssens E.M."/>
            <person name="Foster-Nyarko E."/>
            <person name="Jarju S."/>
            <person name="Secka A."/>
            <person name="Antonio M."/>
            <person name="Oren A."/>
            <person name="Chaudhuri R.R."/>
            <person name="La Ragione R."/>
            <person name="Hildebrand F."/>
            <person name="Pallen M.J."/>
        </authorList>
    </citation>
    <scope>NUCLEOTIDE SEQUENCE</scope>
    <source>
        <strain evidence="6">CHK186-16707</strain>
    </source>
</reference>
<dbReference type="GO" id="GO:0005737">
    <property type="term" value="C:cytoplasm"/>
    <property type="evidence" value="ECO:0007669"/>
    <property type="project" value="UniProtKB-SubCell"/>
</dbReference>
<keyword evidence="6" id="KW-0969">Cilium</keyword>
<dbReference type="Proteomes" id="UP000824225">
    <property type="component" value="Unassembled WGS sequence"/>
</dbReference>
<dbReference type="PANTHER" id="PTHR39190">
    <property type="entry name" value="FLAGELLAR ASSEMBLY FACTOR FLIW"/>
    <property type="match status" value="1"/>
</dbReference>
<comment type="similarity">
    <text evidence="4">Belongs to the FliW family.</text>
</comment>
<evidence type="ECO:0000256" key="3">
    <source>
        <dbReference type="ARBA" id="ARBA00022845"/>
    </source>
</evidence>
<feature type="region of interest" description="Disordered" evidence="5">
    <location>
        <begin position="150"/>
        <end position="182"/>
    </location>
</feature>
<comment type="subcellular location">
    <subcellularLocation>
        <location evidence="4">Cytoplasm</location>
    </subcellularLocation>
</comment>
<dbReference type="InterPro" id="IPR024046">
    <property type="entry name" value="Flagellar_assmbl_FliW_dom_sf"/>
</dbReference>
<keyword evidence="2 4" id="KW-1005">Bacterial flagellum biogenesis</keyword>
<organism evidence="6 7">
    <name type="scientific">Candidatus Mailhella merdigallinarum</name>
    <dbReference type="NCBI Taxonomy" id="2838658"/>
    <lineage>
        <taxon>Bacteria</taxon>
        <taxon>Pseudomonadati</taxon>
        <taxon>Thermodesulfobacteriota</taxon>
        <taxon>Desulfovibrionia</taxon>
        <taxon>Desulfovibrionales</taxon>
        <taxon>Desulfovibrionaceae</taxon>
        <taxon>Mailhella</taxon>
    </lineage>
</organism>
<dbReference type="SUPFAM" id="SSF141457">
    <property type="entry name" value="BH3618-like"/>
    <property type="match status" value="1"/>
</dbReference>
<name>A0A9D2HD25_9BACT</name>
<dbReference type="Pfam" id="PF02623">
    <property type="entry name" value="FliW"/>
    <property type="match status" value="1"/>
</dbReference>
<evidence type="ECO:0000313" key="6">
    <source>
        <dbReference type="EMBL" id="HJA07946.1"/>
    </source>
</evidence>
<evidence type="ECO:0000256" key="4">
    <source>
        <dbReference type="HAMAP-Rule" id="MF_01185"/>
    </source>
</evidence>
<reference evidence="6" key="2">
    <citation type="submission" date="2021-04" db="EMBL/GenBank/DDBJ databases">
        <authorList>
            <person name="Gilroy R."/>
        </authorList>
    </citation>
    <scope>NUCLEOTIDE SEQUENCE</scope>
    <source>
        <strain evidence="6">CHK186-16707</strain>
    </source>
</reference>
<keyword evidence="6" id="KW-0966">Cell projection</keyword>
<dbReference type="GO" id="GO:0006417">
    <property type="term" value="P:regulation of translation"/>
    <property type="evidence" value="ECO:0007669"/>
    <property type="project" value="UniProtKB-KW"/>
</dbReference>
<dbReference type="Gene3D" id="2.30.290.10">
    <property type="entry name" value="BH3618-like"/>
    <property type="match status" value="1"/>
</dbReference>
<accession>A0A9D2HD25</accession>
<dbReference type="GO" id="GO:0044780">
    <property type="term" value="P:bacterial-type flagellum assembly"/>
    <property type="evidence" value="ECO:0007669"/>
    <property type="project" value="UniProtKB-UniRule"/>
</dbReference>
<keyword evidence="1 4" id="KW-0963">Cytoplasm</keyword>
<dbReference type="AlphaFoldDB" id="A0A9D2HD25"/>
<gene>
    <name evidence="4 6" type="primary">fliW</name>
    <name evidence="6" type="ORF">H9962_01970</name>
</gene>
<dbReference type="HAMAP" id="MF_01185">
    <property type="entry name" value="FliW"/>
    <property type="match status" value="1"/>
</dbReference>
<comment type="caution">
    <text evidence="6">The sequence shown here is derived from an EMBL/GenBank/DDBJ whole genome shotgun (WGS) entry which is preliminary data.</text>
</comment>
<feature type="compositionally biased region" description="Low complexity" evidence="5">
    <location>
        <begin position="166"/>
        <end position="182"/>
    </location>
</feature>
<dbReference type="EMBL" id="DXAN01000003">
    <property type="protein sequence ID" value="HJA07946.1"/>
    <property type="molecule type" value="Genomic_DNA"/>
</dbReference>
<comment type="function">
    <text evidence="4">Acts as an anti-CsrA protein, binds CsrA and prevents it from repressing translation of its target genes, one of which is flagellin. Binds to flagellin and participates in the assembly of the flagellum.</text>
</comment>
<sequence>MARRTEVVEARTRLGTRRIDPDKIIEFPRGLMGFEDQREFTLLQLREDAPFLVLQSLQDPELGLLVGDPYAFLPEYRIKIGDAEQNMLQVKTAGELAVLVTVSIPPGHPERTALNLTGPILINHEARIGLQVPQADVNPPRVLLRLCTTRDNGAHTPPSTADGPKSADASSSAVTDSDGGTL</sequence>
<comment type="subunit">
    <text evidence="4">Interacts with translational regulator CsrA and flagellin(s).</text>
</comment>
<evidence type="ECO:0000313" key="7">
    <source>
        <dbReference type="Proteomes" id="UP000824225"/>
    </source>
</evidence>
<keyword evidence="4" id="KW-0143">Chaperone</keyword>
<evidence type="ECO:0000256" key="5">
    <source>
        <dbReference type="SAM" id="MobiDB-lite"/>
    </source>
</evidence>
<dbReference type="NCBIfam" id="NF009793">
    <property type="entry name" value="PRK13285.1-1"/>
    <property type="match status" value="1"/>
</dbReference>
<dbReference type="InterPro" id="IPR003775">
    <property type="entry name" value="Flagellar_assembly_factor_FliW"/>
</dbReference>
<protein>
    <recommendedName>
        <fullName evidence="4">Flagellar assembly factor FliW</fullName>
    </recommendedName>
</protein>
<dbReference type="PANTHER" id="PTHR39190:SF1">
    <property type="entry name" value="FLAGELLAR ASSEMBLY FACTOR FLIW"/>
    <property type="match status" value="1"/>
</dbReference>
<evidence type="ECO:0000256" key="1">
    <source>
        <dbReference type="ARBA" id="ARBA00022490"/>
    </source>
</evidence>
<proteinExistence type="inferred from homology"/>
<keyword evidence="3 4" id="KW-0810">Translation regulation</keyword>
<evidence type="ECO:0000256" key="2">
    <source>
        <dbReference type="ARBA" id="ARBA00022795"/>
    </source>
</evidence>
<keyword evidence="6" id="KW-0282">Flagellum</keyword>